<name>A0A1F6W6Z0_9BACT</name>
<dbReference type="AlphaFoldDB" id="A0A1F6W6Z0"/>
<proteinExistence type="predicted"/>
<organism evidence="1 2">
    <name type="scientific">Candidatus Nomurabacteria bacterium RIFCSPHIGHO2_02_FULL_41_18</name>
    <dbReference type="NCBI Taxonomy" id="1801754"/>
    <lineage>
        <taxon>Bacteria</taxon>
        <taxon>Candidatus Nomuraibacteriota</taxon>
    </lineage>
</organism>
<dbReference type="STRING" id="1801754.A3D42_00090"/>
<dbReference type="EMBL" id="MFUE01000012">
    <property type="protein sequence ID" value="OGI77673.1"/>
    <property type="molecule type" value="Genomic_DNA"/>
</dbReference>
<reference evidence="1 2" key="1">
    <citation type="journal article" date="2016" name="Nat. Commun.">
        <title>Thousands of microbial genomes shed light on interconnected biogeochemical processes in an aquifer system.</title>
        <authorList>
            <person name="Anantharaman K."/>
            <person name="Brown C.T."/>
            <person name="Hug L.A."/>
            <person name="Sharon I."/>
            <person name="Castelle C.J."/>
            <person name="Probst A.J."/>
            <person name="Thomas B.C."/>
            <person name="Singh A."/>
            <person name="Wilkins M.J."/>
            <person name="Karaoz U."/>
            <person name="Brodie E.L."/>
            <person name="Williams K.H."/>
            <person name="Hubbard S.S."/>
            <person name="Banfield J.F."/>
        </authorList>
    </citation>
    <scope>NUCLEOTIDE SEQUENCE [LARGE SCALE GENOMIC DNA]</scope>
</reference>
<evidence type="ECO:0000313" key="2">
    <source>
        <dbReference type="Proteomes" id="UP000177777"/>
    </source>
</evidence>
<protein>
    <submittedName>
        <fullName evidence="1">Uncharacterized protein</fullName>
    </submittedName>
</protein>
<accession>A0A1F6W6Z0</accession>
<dbReference type="Proteomes" id="UP000177777">
    <property type="component" value="Unassembled WGS sequence"/>
</dbReference>
<gene>
    <name evidence="1" type="ORF">A3D42_00090</name>
</gene>
<comment type="caution">
    <text evidence="1">The sequence shown here is derived from an EMBL/GenBank/DDBJ whole genome shotgun (WGS) entry which is preliminary data.</text>
</comment>
<sequence>MANGFDRIEVSKSKTIRTNRTGGEFEREMDRRITAIGVTDAFAEPRQFSFNPNYNLKDMDVIWEKKKV</sequence>
<evidence type="ECO:0000313" key="1">
    <source>
        <dbReference type="EMBL" id="OGI77673.1"/>
    </source>
</evidence>